<reference evidence="2" key="1">
    <citation type="submission" date="2012-03" db="EMBL/GenBank/DDBJ databases">
        <title>Complete sequence of chromosome of Deinococcus peraridilitoris DSM 19664.</title>
        <authorList>
            <person name="Lucas S."/>
            <person name="Copeland A."/>
            <person name="Lapidus A."/>
            <person name="Glavina del Rio T."/>
            <person name="Dalin E."/>
            <person name="Tice H."/>
            <person name="Bruce D."/>
            <person name="Goodwin L."/>
            <person name="Pitluck S."/>
            <person name="Peters L."/>
            <person name="Mikhailova N."/>
            <person name="Lu M."/>
            <person name="Kyrpides N."/>
            <person name="Mavromatis K."/>
            <person name="Ivanova N."/>
            <person name="Brettin T."/>
            <person name="Detter J.C."/>
            <person name="Han C."/>
            <person name="Larimer F."/>
            <person name="Land M."/>
            <person name="Hauser L."/>
            <person name="Markowitz V."/>
            <person name="Cheng J.-F."/>
            <person name="Hugenholtz P."/>
            <person name="Woyke T."/>
            <person name="Wu D."/>
            <person name="Pukall R."/>
            <person name="Steenblock K."/>
            <person name="Brambilla E."/>
            <person name="Klenk H.-P."/>
            <person name="Eisen J.A."/>
        </authorList>
    </citation>
    <scope>NUCLEOTIDE SEQUENCE [LARGE SCALE GENOMIC DNA]</scope>
    <source>
        <strain evidence="2">DSM 19664 / LMG 22246 / CIP 109416 / KR-200</strain>
    </source>
</reference>
<evidence type="ECO:0000313" key="1">
    <source>
        <dbReference type="EMBL" id="AFZ65727.1"/>
    </source>
</evidence>
<dbReference type="PATRIC" id="fig|937777.3.peg.124"/>
<dbReference type="Proteomes" id="UP000010467">
    <property type="component" value="Chromosome"/>
</dbReference>
<dbReference type="EMBL" id="CP003382">
    <property type="protein sequence ID" value="AFZ65727.1"/>
    <property type="molecule type" value="Genomic_DNA"/>
</dbReference>
<keyword evidence="2" id="KW-1185">Reference proteome</keyword>
<dbReference type="AlphaFoldDB" id="K9ZXU1"/>
<protein>
    <recommendedName>
        <fullName evidence="3">DUF3108 domain-containing protein</fullName>
    </recommendedName>
</protein>
<evidence type="ECO:0008006" key="3">
    <source>
        <dbReference type="Google" id="ProtNLM"/>
    </source>
</evidence>
<dbReference type="STRING" id="937777.Deipe_0119"/>
<organism evidence="1 2">
    <name type="scientific">Deinococcus peraridilitoris (strain DSM 19664 / LMG 22246 / CIP 109416 / KR-200)</name>
    <dbReference type="NCBI Taxonomy" id="937777"/>
    <lineage>
        <taxon>Bacteria</taxon>
        <taxon>Thermotogati</taxon>
        <taxon>Deinococcota</taxon>
        <taxon>Deinococci</taxon>
        <taxon>Deinococcales</taxon>
        <taxon>Deinococcaceae</taxon>
        <taxon>Deinococcus</taxon>
    </lineage>
</organism>
<dbReference type="HOGENOM" id="CLU_111051_0_0_0"/>
<sequence>MESEFRLQPENFTLDLMLGSRSAGEMHWQIVPDKHTWVARVQTDFGGVLPGLRRVQTSRVHPRTLTSLGYSEGDGKRSTFETQVDRSGGVLTLKQGRDEASAPLLGDVHDPVSVLLWLRANVQLERADVLMAGGKVHVRRLADVDVNGVHARAFELRPGGALVYLADAPPHRVLTLVQPTDFGLLDAILRVERSRIRADTPRRRRR</sequence>
<accession>K9ZXU1</accession>
<proteinExistence type="predicted"/>
<dbReference type="eggNOG" id="ENOG50312I6">
    <property type="taxonomic scope" value="Bacteria"/>
</dbReference>
<dbReference type="KEGG" id="dpd:Deipe_0119"/>
<gene>
    <name evidence="1" type="ordered locus">Deipe_0119</name>
</gene>
<name>K9ZXU1_DEIPD</name>
<evidence type="ECO:0000313" key="2">
    <source>
        <dbReference type="Proteomes" id="UP000010467"/>
    </source>
</evidence>